<dbReference type="PANTHER" id="PTHR46114">
    <property type="entry name" value="APPLE DOMAIN-CONTAINING PROTEIN"/>
    <property type="match status" value="1"/>
</dbReference>
<evidence type="ECO:0000313" key="1">
    <source>
        <dbReference type="EMBL" id="CEK57102.1"/>
    </source>
</evidence>
<reference evidence="1" key="1">
    <citation type="submission" date="2014-12" db="EMBL/GenBank/DDBJ databases">
        <title>Insight into the proteome of Arion vulgaris.</title>
        <authorList>
            <person name="Aradska J."/>
            <person name="Bulat T."/>
            <person name="Smidak R."/>
            <person name="Sarate P."/>
            <person name="Gangsoo J."/>
            <person name="Sialana F."/>
            <person name="Bilban M."/>
            <person name="Lubec G."/>
        </authorList>
    </citation>
    <scope>NUCLEOTIDE SEQUENCE</scope>
    <source>
        <tissue evidence="1">Skin</tissue>
    </source>
</reference>
<organism evidence="1">
    <name type="scientific">Arion vulgaris</name>
    <dbReference type="NCBI Taxonomy" id="1028688"/>
    <lineage>
        <taxon>Eukaryota</taxon>
        <taxon>Metazoa</taxon>
        <taxon>Spiralia</taxon>
        <taxon>Lophotrochozoa</taxon>
        <taxon>Mollusca</taxon>
        <taxon>Gastropoda</taxon>
        <taxon>Heterobranchia</taxon>
        <taxon>Euthyneura</taxon>
        <taxon>Panpulmonata</taxon>
        <taxon>Eupulmonata</taxon>
        <taxon>Stylommatophora</taxon>
        <taxon>Helicina</taxon>
        <taxon>Arionoidea</taxon>
        <taxon>Arionidae</taxon>
        <taxon>Arion</taxon>
    </lineage>
</organism>
<gene>
    <name evidence="1" type="primary">ORF29274</name>
</gene>
<protein>
    <submittedName>
        <fullName evidence="1">Uncharacterized protein</fullName>
    </submittedName>
</protein>
<dbReference type="AlphaFoldDB" id="A0A0B6YLP8"/>
<name>A0A0B6YLP8_9EUPU</name>
<dbReference type="PANTHER" id="PTHR46114:SF1">
    <property type="entry name" value="ZAD DOMAIN-CONTAINING PROTEIN"/>
    <property type="match status" value="1"/>
</dbReference>
<sequence>MGRNISLKMHFLDSHVDFSPDNLGSVSDEHKERFHQGILKMVERSSYKRKSSELSF</sequence>
<dbReference type="EMBL" id="HACG01010237">
    <property type="protein sequence ID" value="CEK57102.1"/>
    <property type="molecule type" value="Transcribed_RNA"/>
</dbReference>
<proteinExistence type="predicted"/>
<accession>A0A0B6YLP8</accession>